<evidence type="ECO:0000313" key="4">
    <source>
        <dbReference type="EMBL" id="VEW15064.1"/>
    </source>
</evidence>
<dbReference type="Proteomes" id="UP000076612">
    <property type="component" value="Unassembled WGS sequence"/>
</dbReference>
<evidence type="ECO:0000313" key="6">
    <source>
        <dbReference type="Proteomes" id="UP000216867"/>
    </source>
</evidence>
<dbReference type="EMBL" id="CAACXN010000018">
    <property type="protein sequence ID" value="VEW15064.1"/>
    <property type="molecule type" value="Genomic_DNA"/>
</dbReference>
<dbReference type="EMBL" id="LQQR01000026">
    <property type="protein sequence ID" value="KZE17631.1"/>
    <property type="molecule type" value="Genomic_DNA"/>
</dbReference>
<dbReference type="Proteomes" id="UP000216867">
    <property type="component" value="Unassembled WGS sequence"/>
</dbReference>
<sequence length="261" mass="29653">MAFDFDTYAETSEAVRWSDLDFDVFDAMPLDADTLRTVRYMCDVEYHTTCFVRELLVTPSHREDAPAAFMTMWNREEFWHGEALAAVLKKHGIHVDYDEIKAKRAGLGWKLALGPAKQSLLSNMVGSDFIAVHMAWGAANELSATAGYRRMAAMQDHPVLSPLLERIAKQETRHVAFYSTQAKERLEDNPRAQRIVRLALGRLWKPVGSGMMDDAEVKHVMTHLFRNQTAELDKLDKRVQKLPGLGDLTIFRNAFARLGID</sequence>
<reference evidence="2 6" key="3">
    <citation type="submission" date="2017-04" db="EMBL/GenBank/DDBJ databases">
        <title>Kefir bacterial isolates.</title>
        <authorList>
            <person name="Kim Y."/>
            <person name="Blasche S."/>
            <person name="Patil K.R."/>
        </authorList>
    </citation>
    <scope>NUCLEOTIDE SEQUENCE [LARGE SCALE GENOMIC DNA]</scope>
    <source>
        <strain evidence="2 6">OG2</strain>
    </source>
</reference>
<name>A0A161S4H8_9MICO</name>
<reference evidence="3 8" key="5">
    <citation type="submission" date="2020-12" db="EMBL/GenBank/DDBJ databases">
        <title>FDA dAtabase for Regulatory Grade micrObial Sequences (FDA-ARGOS): Supporting development and validation of Infectious Disease Dx tests.</title>
        <authorList>
            <person name="Sproer C."/>
            <person name="Gronow S."/>
            <person name="Severitt S."/>
            <person name="Schroder I."/>
            <person name="Tallon L."/>
            <person name="Sadzewicz L."/>
            <person name="Zhao X."/>
            <person name="Boylan J."/>
            <person name="Ott S."/>
            <person name="Bowen H."/>
            <person name="Vavikolanu K."/>
            <person name="Mehta A."/>
            <person name="Aluvathingal J."/>
            <person name="Nadendla S."/>
            <person name="Lowell S."/>
            <person name="Myers T."/>
            <person name="Yan Y."/>
            <person name="Sichtig H."/>
        </authorList>
    </citation>
    <scope>NUCLEOTIDE SEQUENCE [LARGE SCALE GENOMIC DNA]</scope>
    <source>
        <strain evidence="3 8">FDAARGOS_902</strain>
    </source>
</reference>
<organism evidence="2 6">
    <name type="scientific">Brevibacterium casei</name>
    <dbReference type="NCBI Taxonomy" id="33889"/>
    <lineage>
        <taxon>Bacteria</taxon>
        <taxon>Bacillati</taxon>
        <taxon>Actinomycetota</taxon>
        <taxon>Actinomycetes</taxon>
        <taxon>Micrococcales</taxon>
        <taxon>Brevibacteriaceae</taxon>
        <taxon>Brevibacterium</taxon>
    </lineage>
</organism>
<dbReference type="Proteomes" id="UP000594979">
    <property type="component" value="Chromosome"/>
</dbReference>
<dbReference type="InterPro" id="IPR009078">
    <property type="entry name" value="Ferritin-like_SF"/>
</dbReference>
<evidence type="ECO:0000313" key="7">
    <source>
        <dbReference type="Proteomes" id="UP000386281"/>
    </source>
</evidence>
<dbReference type="RefSeq" id="WP_009376776.1">
    <property type="nucleotide sequence ID" value="NZ_CAACXN010000018.1"/>
</dbReference>
<dbReference type="KEGG" id="bcau:I6G59_03505"/>
<dbReference type="InterPro" id="IPR012348">
    <property type="entry name" value="RNR-like"/>
</dbReference>
<dbReference type="STRING" id="33889.AVW13_13510"/>
<dbReference type="EMBL" id="CP065682">
    <property type="protein sequence ID" value="QPS34411.1"/>
    <property type="molecule type" value="Genomic_DNA"/>
</dbReference>
<dbReference type="AlphaFoldDB" id="A0A161S4H8"/>
<evidence type="ECO:0000313" key="2">
    <source>
        <dbReference type="EMBL" id="PAK94710.1"/>
    </source>
</evidence>
<reference evidence="1" key="2">
    <citation type="submission" date="2016-01" db="EMBL/GenBank/DDBJ databases">
        <authorList>
            <person name="Hong K.W."/>
        </authorList>
    </citation>
    <scope>NUCLEOTIDE SEQUENCE</scope>
    <source>
        <strain evidence="1">M40</strain>
    </source>
</reference>
<dbReference type="EMBL" id="NCWY01000012">
    <property type="protein sequence ID" value="PAK94710.1"/>
    <property type="molecule type" value="Genomic_DNA"/>
</dbReference>
<dbReference type="SUPFAM" id="SSF47240">
    <property type="entry name" value="Ferritin-like"/>
    <property type="match status" value="1"/>
</dbReference>
<evidence type="ECO:0000313" key="1">
    <source>
        <dbReference type="EMBL" id="KZE17631.1"/>
    </source>
</evidence>
<protein>
    <submittedName>
        <fullName evidence="3">Ferritin-like domain-containing protein</fullName>
    </submittedName>
</protein>
<evidence type="ECO:0000313" key="5">
    <source>
        <dbReference type="Proteomes" id="UP000076612"/>
    </source>
</evidence>
<reference evidence="4 7" key="4">
    <citation type="submission" date="2019-02" db="EMBL/GenBank/DDBJ databases">
        <authorList>
            <consortium name="Pathogen Informatics"/>
        </authorList>
    </citation>
    <scope>NUCLEOTIDE SEQUENCE [LARGE SCALE GENOMIC DNA]</scope>
    <source>
        <strain evidence="4 7">3012STDY7078520</strain>
    </source>
</reference>
<dbReference type="CDD" id="cd00657">
    <property type="entry name" value="Ferritin_like"/>
    <property type="match status" value="1"/>
</dbReference>
<evidence type="ECO:0000313" key="3">
    <source>
        <dbReference type="EMBL" id="QPS34411.1"/>
    </source>
</evidence>
<gene>
    <name evidence="1" type="ORF">AVW13_13510</name>
    <name evidence="2" type="ORF">B8X04_13060</name>
    <name evidence="3" type="ORF">I6G59_03505</name>
    <name evidence="4" type="ORF">NCTC12391_03216</name>
</gene>
<evidence type="ECO:0000313" key="8">
    <source>
        <dbReference type="Proteomes" id="UP000594979"/>
    </source>
</evidence>
<accession>A0A161S4H8</accession>
<dbReference type="Gene3D" id="1.10.620.20">
    <property type="entry name" value="Ribonucleotide Reductase, subunit A"/>
    <property type="match status" value="1"/>
</dbReference>
<reference evidence="5" key="1">
    <citation type="submission" date="2016-01" db="EMBL/GenBank/DDBJ databases">
        <title>Draft genome of Chromobacterium sp. F49.</title>
        <authorList>
            <person name="Hong K.W."/>
        </authorList>
    </citation>
    <scope>NUCLEOTIDE SEQUENCE [LARGE SCALE GENOMIC DNA]</scope>
    <source>
        <strain evidence="5">M40</strain>
    </source>
</reference>
<dbReference type="Proteomes" id="UP000386281">
    <property type="component" value="Unassembled WGS sequence"/>
</dbReference>
<proteinExistence type="predicted"/>
<dbReference type="GO" id="GO:0016491">
    <property type="term" value="F:oxidoreductase activity"/>
    <property type="evidence" value="ECO:0007669"/>
    <property type="project" value="InterPro"/>
</dbReference>